<evidence type="ECO:0000313" key="4">
    <source>
        <dbReference type="Proteomes" id="UP001061070"/>
    </source>
</evidence>
<protein>
    <submittedName>
        <fullName evidence="3">Peroxidase</fullName>
    </submittedName>
</protein>
<keyword evidence="1" id="KW-0378">Hydrolase</keyword>
<dbReference type="GO" id="GO:0004601">
    <property type="term" value="F:peroxidase activity"/>
    <property type="evidence" value="ECO:0007669"/>
    <property type="project" value="UniProtKB-KW"/>
</dbReference>
<dbReference type="EMBL" id="BAQW01000009">
    <property type="protein sequence ID" value="GBR13123.1"/>
    <property type="molecule type" value="Genomic_DNA"/>
</dbReference>
<comment type="caution">
    <text evidence="3">The sequence shown here is derived from an EMBL/GenBank/DDBJ whole genome shotgun (WGS) entry which is preliminary data.</text>
</comment>
<keyword evidence="3" id="KW-0560">Oxidoreductase</keyword>
<evidence type="ECO:0000259" key="2">
    <source>
        <dbReference type="Pfam" id="PF00561"/>
    </source>
</evidence>
<gene>
    <name evidence="3" type="ORF">AA0228_1925</name>
</gene>
<reference evidence="3" key="1">
    <citation type="submission" date="2013-04" db="EMBL/GenBank/DDBJ databases">
        <title>The genome sequencing project of 58 acetic acid bacteria.</title>
        <authorList>
            <person name="Okamoto-Kainuma A."/>
            <person name="Ishikawa M."/>
            <person name="Umino S."/>
            <person name="Koizumi Y."/>
            <person name="Shiwa Y."/>
            <person name="Yoshikawa H."/>
            <person name="Matsutani M."/>
            <person name="Matsushita K."/>
        </authorList>
    </citation>
    <scope>NUCLEOTIDE SEQUENCE</scope>
    <source>
        <strain evidence="3">NRIC 0228</strain>
    </source>
</reference>
<proteinExistence type="predicted"/>
<dbReference type="InterPro" id="IPR000073">
    <property type="entry name" value="AB_hydrolase_1"/>
</dbReference>
<dbReference type="PANTHER" id="PTHR43798:SF31">
    <property type="entry name" value="AB HYDROLASE SUPERFAMILY PROTEIN YCLE"/>
    <property type="match status" value="1"/>
</dbReference>
<dbReference type="Gene3D" id="3.40.50.1820">
    <property type="entry name" value="alpha/beta hydrolase"/>
    <property type="match status" value="1"/>
</dbReference>
<dbReference type="PANTHER" id="PTHR43798">
    <property type="entry name" value="MONOACYLGLYCEROL LIPASE"/>
    <property type="match status" value="1"/>
</dbReference>
<dbReference type="InterPro" id="IPR029058">
    <property type="entry name" value="AB_hydrolase_fold"/>
</dbReference>
<organism evidence="3 4">
    <name type="scientific">Gluconobacter frateurii NRIC 0228</name>
    <dbReference type="NCBI Taxonomy" id="1307946"/>
    <lineage>
        <taxon>Bacteria</taxon>
        <taxon>Pseudomonadati</taxon>
        <taxon>Pseudomonadota</taxon>
        <taxon>Alphaproteobacteria</taxon>
        <taxon>Acetobacterales</taxon>
        <taxon>Acetobacteraceae</taxon>
        <taxon>Gluconobacter</taxon>
    </lineage>
</organism>
<evidence type="ECO:0000256" key="1">
    <source>
        <dbReference type="ARBA" id="ARBA00022801"/>
    </source>
</evidence>
<dbReference type="Proteomes" id="UP001061070">
    <property type="component" value="Unassembled WGS sequence"/>
</dbReference>
<accession>A0ABQ0QCD9</accession>
<name>A0ABQ0QCD9_9PROT</name>
<keyword evidence="3" id="KW-0575">Peroxidase</keyword>
<dbReference type="SUPFAM" id="SSF53474">
    <property type="entry name" value="alpha/beta-Hydrolases"/>
    <property type="match status" value="1"/>
</dbReference>
<dbReference type="InterPro" id="IPR050266">
    <property type="entry name" value="AB_hydrolase_sf"/>
</dbReference>
<keyword evidence="4" id="KW-1185">Reference proteome</keyword>
<feature type="domain" description="AB hydrolase-1" evidence="2">
    <location>
        <begin position="59"/>
        <end position="292"/>
    </location>
</feature>
<sequence length="306" mass="34978">MRPRKRKRSFATKPLTPLKRYGLASLPYFSKATQEAPMPHITATDGTRIHYEEQGHGRPLVMIHGWTFSGRFFHRNVEALSEHARVITMDLRGHGRSDKPKHGYRIARLAADLRDLIGALNLQDATVLGWSIGCPVIWSYLELFGQDRLRSAIFVQQTPKQFYSPEWKLGHATCYDQAGLAYLQQQVFLDSENFDQTNLADCLSHEIPKEEKAFLLREMAASPNYARSAMMADHTTQDWRDVLPHFSLRSLMMVAEKDKILPAGGPAWVADHMPNCEAVFFKDSAHMVFIDETEKFNRTVIEFLKG</sequence>
<dbReference type="RefSeq" id="WP_244902304.1">
    <property type="nucleotide sequence ID" value="NZ_BAQW01000009.1"/>
</dbReference>
<dbReference type="Pfam" id="PF00561">
    <property type="entry name" value="Abhydrolase_1"/>
    <property type="match status" value="1"/>
</dbReference>
<evidence type="ECO:0000313" key="3">
    <source>
        <dbReference type="EMBL" id="GBR13123.1"/>
    </source>
</evidence>